<reference evidence="8" key="1">
    <citation type="submission" date="2022-01" db="EMBL/GenBank/DDBJ databases">
        <authorList>
            <person name="King R."/>
        </authorList>
    </citation>
    <scope>NUCLEOTIDE SEQUENCE</scope>
</reference>
<dbReference type="EMBL" id="OU895878">
    <property type="protein sequence ID" value="CAG9803567.1"/>
    <property type="molecule type" value="Genomic_DNA"/>
</dbReference>
<keyword evidence="6 7" id="KW-0472">Membrane</keyword>
<feature type="transmembrane region" description="Helical" evidence="7">
    <location>
        <begin position="48"/>
        <end position="73"/>
    </location>
</feature>
<dbReference type="OrthoDB" id="286395at2759"/>
<evidence type="ECO:0000256" key="2">
    <source>
        <dbReference type="ARBA" id="ARBA00009436"/>
    </source>
</evidence>
<evidence type="ECO:0000256" key="3">
    <source>
        <dbReference type="ARBA" id="ARBA00022692"/>
    </source>
</evidence>
<dbReference type="GO" id="GO:0097250">
    <property type="term" value="P:mitochondrial respirasome assembly"/>
    <property type="evidence" value="ECO:0007669"/>
    <property type="project" value="InterPro"/>
</dbReference>
<keyword evidence="3 7" id="KW-0812">Transmembrane</keyword>
<accession>A0A9N9WRQ0</accession>
<proteinExistence type="inferred from homology"/>
<evidence type="ECO:0000256" key="7">
    <source>
        <dbReference type="SAM" id="Phobius"/>
    </source>
</evidence>
<organism evidence="8 9">
    <name type="scientific">Chironomus riparius</name>
    <dbReference type="NCBI Taxonomy" id="315576"/>
    <lineage>
        <taxon>Eukaryota</taxon>
        <taxon>Metazoa</taxon>
        <taxon>Ecdysozoa</taxon>
        <taxon>Arthropoda</taxon>
        <taxon>Hexapoda</taxon>
        <taxon>Insecta</taxon>
        <taxon>Pterygota</taxon>
        <taxon>Neoptera</taxon>
        <taxon>Endopterygota</taxon>
        <taxon>Diptera</taxon>
        <taxon>Nematocera</taxon>
        <taxon>Chironomoidea</taxon>
        <taxon>Chironomidae</taxon>
        <taxon>Chironominae</taxon>
        <taxon>Chironomus</taxon>
    </lineage>
</organism>
<evidence type="ECO:0000313" key="9">
    <source>
        <dbReference type="Proteomes" id="UP001153620"/>
    </source>
</evidence>
<dbReference type="InterPro" id="IPR029008">
    <property type="entry name" value="EMC6-like"/>
</dbReference>
<dbReference type="Proteomes" id="UP001153620">
    <property type="component" value="Chromosome 2"/>
</dbReference>
<evidence type="ECO:0008006" key="10">
    <source>
        <dbReference type="Google" id="ProtNLM"/>
    </source>
</evidence>
<dbReference type="GO" id="GO:0005739">
    <property type="term" value="C:mitochondrion"/>
    <property type="evidence" value="ECO:0007669"/>
    <property type="project" value="GOC"/>
</dbReference>
<evidence type="ECO:0000256" key="6">
    <source>
        <dbReference type="ARBA" id="ARBA00023136"/>
    </source>
</evidence>
<dbReference type="PANTHER" id="PTHR12906">
    <property type="entry name" value="PROTEIN C20ORF24 RAB5-INTERACTING PROTEIN"/>
    <property type="match status" value="1"/>
</dbReference>
<keyword evidence="9" id="KW-1185">Reference proteome</keyword>
<comment type="subcellular location">
    <subcellularLocation>
        <location evidence="1">Endoplasmic reticulum membrane</location>
        <topology evidence="1">Multi-pass membrane protein</topology>
    </subcellularLocation>
</comment>
<sequence>MASKQSTMDKSKPIEVSFSTLMKMGLSSKTEWPDTEIFLDWIYWSRQIVGLFLGLIWGVIPLTGFIGLIAFGLCSSGYVYLYCTTHNIDDEEHGGIWEIVKEGFMTNFASFLVTWIITYSCVHFDESLTAQQL</sequence>
<gene>
    <name evidence="8" type="ORF">CHIRRI_LOCUS6465</name>
</gene>
<name>A0A9N9WRQ0_9DIPT</name>
<comment type="similarity">
    <text evidence="2">Belongs to the EMC6 family.</text>
</comment>
<evidence type="ECO:0000313" key="8">
    <source>
        <dbReference type="EMBL" id="CAG9803567.1"/>
    </source>
</evidence>
<evidence type="ECO:0000256" key="4">
    <source>
        <dbReference type="ARBA" id="ARBA00022824"/>
    </source>
</evidence>
<dbReference type="GO" id="GO:0005789">
    <property type="term" value="C:endoplasmic reticulum membrane"/>
    <property type="evidence" value="ECO:0007669"/>
    <property type="project" value="UniProtKB-SubCell"/>
</dbReference>
<evidence type="ECO:0000256" key="5">
    <source>
        <dbReference type="ARBA" id="ARBA00022989"/>
    </source>
</evidence>
<protein>
    <recommendedName>
        <fullName evidence="10">Rab5-interacting protein</fullName>
    </recommendedName>
</protein>
<evidence type="ECO:0000256" key="1">
    <source>
        <dbReference type="ARBA" id="ARBA00004477"/>
    </source>
</evidence>
<dbReference type="Pfam" id="PF07019">
    <property type="entry name" value="EMC6"/>
    <property type="match status" value="1"/>
</dbReference>
<reference evidence="8" key="2">
    <citation type="submission" date="2022-10" db="EMBL/GenBank/DDBJ databases">
        <authorList>
            <consortium name="ENA_rothamsted_submissions"/>
            <consortium name="culmorum"/>
            <person name="King R."/>
        </authorList>
    </citation>
    <scope>NUCLEOTIDE SEQUENCE</scope>
</reference>
<dbReference type="AlphaFoldDB" id="A0A9N9WRQ0"/>
<dbReference type="PANTHER" id="PTHR12906:SF0">
    <property type="entry name" value="GEL COMPLEX SUBUNIT OPTI"/>
    <property type="match status" value="1"/>
</dbReference>
<keyword evidence="5 7" id="KW-1133">Transmembrane helix</keyword>
<keyword evidence="4" id="KW-0256">Endoplasmic reticulum</keyword>
<dbReference type="InterPro" id="IPR010742">
    <property type="entry name" value="RCAF1"/>
</dbReference>